<evidence type="ECO:0008006" key="4">
    <source>
        <dbReference type="Google" id="ProtNLM"/>
    </source>
</evidence>
<proteinExistence type="predicted"/>
<dbReference type="HOGENOM" id="CLU_028397_0_0_12"/>
<dbReference type="PANTHER" id="PTHR37477">
    <property type="entry name" value="COBALT-PRECORRIN-5A HYDROLASE"/>
    <property type="match status" value="1"/>
</dbReference>
<comment type="caution">
    <text evidence="3">The sequence shown here is derived from an EMBL/GenBank/DDBJ whole genome shotgun (WGS) entry which is preliminary data.</text>
</comment>
<dbReference type="InterPro" id="IPR021744">
    <property type="entry name" value="CbiG_N"/>
</dbReference>
<organism evidence="3">
    <name type="scientific">Treponema denticola OTK</name>
    <dbReference type="NCBI Taxonomy" id="999434"/>
    <lineage>
        <taxon>Bacteria</taxon>
        <taxon>Pseudomonadati</taxon>
        <taxon>Spirochaetota</taxon>
        <taxon>Spirochaetia</taxon>
        <taxon>Spirochaetales</taxon>
        <taxon>Treponemataceae</taxon>
        <taxon>Treponema</taxon>
    </lineage>
</organism>
<dbReference type="Proteomes" id="UP000011701">
    <property type="component" value="Chromosome"/>
</dbReference>
<dbReference type="InterPro" id="IPR036518">
    <property type="entry name" value="CobE/GbiG_C_sf"/>
</dbReference>
<gene>
    <name evidence="3" type="ORF">HMPREF9723_01752</name>
</gene>
<accession>A0A0F6MLU7</accession>
<dbReference type="PANTHER" id="PTHR37477:SF1">
    <property type="entry name" value="COBALT-PRECORRIN-5A HYDROLASE"/>
    <property type="match status" value="1"/>
</dbReference>
<dbReference type="PATRIC" id="fig|999434.4.peg.1817"/>
<dbReference type="InterPro" id="IPR038029">
    <property type="entry name" value="GbiG_N_sf"/>
</dbReference>
<protein>
    <recommendedName>
        <fullName evidence="4">Cobalamin biosynthesis protein CbiG</fullName>
    </recommendedName>
</protein>
<dbReference type="EMBL" id="AGDY01000009">
    <property type="protein sequence ID" value="EMB20292.1"/>
    <property type="molecule type" value="Genomic_DNA"/>
</dbReference>
<reference evidence="3" key="1">
    <citation type="submission" date="2012-01" db="EMBL/GenBank/DDBJ databases">
        <title>The Genome Sequence of Treponema denticola OTK.</title>
        <authorList>
            <consortium name="The Broad Institute Genome Sequencing Platform"/>
            <person name="Earl A."/>
            <person name="Ward D."/>
            <person name="Feldgarden M."/>
            <person name="Gevers D."/>
            <person name="Blanton J.M."/>
            <person name="Fenno C.J."/>
            <person name="Baranova O.V."/>
            <person name="Mathney J."/>
            <person name="Dewhirst F.E."/>
            <person name="Izard J."/>
            <person name="Young S.K."/>
            <person name="Zeng Q."/>
            <person name="Gargeya S."/>
            <person name="Fitzgerald M."/>
            <person name="Haas B."/>
            <person name="Abouelleil A."/>
            <person name="Alvarado L."/>
            <person name="Arachchi H.M."/>
            <person name="Berlin A."/>
            <person name="Chapman S.B."/>
            <person name="Gearin G."/>
            <person name="Goldberg J."/>
            <person name="Griggs A."/>
            <person name="Gujja S."/>
            <person name="Hansen M."/>
            <person name="Heiman D."/>
            <person name="Howarth C."/>
            <person name="Larimer J."/>
            <person name="Lui A."/>
            <person name="MacDonald P.J.P."/>
            <person name="McCowen C."/>
            <person name="Montmayeur A."/>
            <person name="Murphy C."/>
            <person name="Neiman D."/>
            <person name="Pearson M."/>
            <person name="Priest M."/>
            <person name="Roberts A."/>
            <person name="Saif S."/>
            <person name="Shea T."/>
            <person name="Sisk P."/>
            <person name="Stolte C."/>
            <person name="Sykes S."/>
            <person name="Wortman J."/>
            <person name="Nusbaum C."/>
            <person name="Birren B."/>
        </authorList>
    </citation>
    <scope>NUCLEOTIDE SEQUENCE [LARGE SCALE GENOMIC DNA]</scope>
    <source>
        <strain evidence="3">OTK</strain>
    </source>
</reference>
<dbReference type="AlphaFoldDB" id="A0A0F6MLU7"/>
<name>A0A0F6MLU7_TREDN</name>
<feature type="domain" description="Cobalamin synthesis G N-terminal" evidence="2">
    <location>
        <begin position="45"/>
        <end position="122"/>
    </location>
</feature>
<dbReference type="InterPro" id="IPR052553">
    <property type="entry name" value="CbiG_hydrolase"/>
</dbReference>
<dbReference type="InterPro" id="IPR002750">
    <property type="entry name" value="CobE/GbiG_C"/>
</dbReference>
<dbReference type="SUPFAM" id="SSF159664">
    <property type="entry name" value="CobE/GbiG C-terminal domain-like"/>
    <property type="match status" value="1"/>
</dbReference>
<evidence type="ECO:0000259" key="2">
    <source>
        <dbReference type="Pfam" id="PF11760"/>
    </source>
</evidence>
<dbReference type="SUPFAM" id="SSF159672">
    <property type="entry name" value="CbiG N-terminal domain-like"/>
    <property type="match status" value="1"/>
</dbReference>
<evidence type="ECO:0000313" key="3">
    <source>
        <dbReference type="EMBL" id="EMB20292.1"/>
    </source>
</evidence>
<feature type="domain" description="CobE/GbiG C-terminal" evidence="1">
    <location>
        <begin position="266"/>
        <end position="381"/>
    </location>
</feature>
<sequence>MKKIAVYSFTEKGNLLGEKLSGLDSQIEHFYNAKTAGGIRSLIPDDFKNRDALIFISSTGIAVRMIKDYIKDKTQDPAVLVIDDLGRFVISLLSGHLGGANALTEKIAKALGAVSVITTASDGRNIEAVDLFAQKNNYAILSMEDAKVITSLMVDGKAIGFYSCGGFNTPTPCVVTKGIKADCNHLMRTTYPDACVGVVDSEDKVSPINYPHLFILQEKDFNSHLKTLTEEKKLEGLIIVSNKKRETVSALSRPLPIVHLVPKNLNLGIGLKKGVDKETVAEAVKKALDSINKDLKAVKAIASIDLKQNEKGLLEFAKELKISPVFFSKSQIEKIEDNFEKSEFVKKTVGVYNVSAPSAFLLGGKIILDKFKHEGVTVSVAEE</sequence>
<dbReference type="GO" id="GO:0009236">
    <property type="term" value="P:cobalamin biosynthetic process"/>
    <property type="evidence" value="ECO:0007669"/>
    <property type="project" value="InterPro"/>
</dbReference>
<dbReference type="NCBIfam" id="NF004466">
    <property type="entry name" value="PRK05788.1-4"/>
    <property type="match status" value="1"/>
</dbReference>
<dbReference type="RefSeq" id="WP_002692662.1">
    <property type="nucleotide sequence ID" value="NZ_CM001797.1"/>
</dbReference>
<dbReference type="Pfam" id="PF11760">
    <property type="entry name" value="CbiG_N"/>
    <property type="match status" value="1"/>
</dbReference>
<dbReference type="Pfam" id="PF01890">
    <property type="entry name" value="CbiG_C"/>
    <property type="match status" value="1"/>
</dbReference>
<dbReference type="Gene3D" id="3.30.420.180">
    <property type="entry name" value="CobE/GbiG C-terminal domain"/>
    <property type="match status" value="1"/>
</dbReference>
<evidence type="ECO:0000259" key="1">
    <source>
        <dbReference type="Pfam" id="PF01890"/>
    </source>
</evidence>
<dbReference type="Gene3D" id="3.40.50.11220">
    <property type="match status" value="1"/>
</dbReference>